<dbReference type="EMBL" id="JACASF010000003">
    <property type="protein sequence ID" value="KAF6490081.1"/>
    <property type="molecule type" value="Genomic_DNA"/>
</dbReference>
<reference evidence="2 3" key="1">
    <citation type="journal article" date="2020" name="Nature">
        <title>Six reference-quality genomes reveal evolution of bat adaptations.</title>
        <authorList>
            <person name="Jebb D."/>
            <person name="Huang Z."/>
            <person name="Pippel M."/>
            <person name="Hughes G.M."/>
            <person name="Lavrichenko K."/>
            <person name="Devanna P."/>
            <person name="Winkler S."/>
            <person name="Jermiin L.S."/>
            <person name="Skirmuntt E.C."/>
            <person name="Katzourakis A."/>
            <person name="Burkitt-Gray L."/>
            <person name="Ray D.A."/>
            <person name="Sullivan K.A.M."/>
            <person name="Roscito J.G."/>
            <person name="Kirilenko B.M."/>
            <person name="Davalos L.M."/>
            <person name="Corthals A.P."/>
            <person name="Power M.L."/>
            <person name="Jones G."/>
            <person name="Ransome R.D."/>
            <person name="Dechmann D.K.N."/>
            <person name="Locatelli A.G."/>
            <person name="Puechmaille S.J."/>
            <person name="Fedrigo O."/>
            <person name="Jarvis E.D."/>
            <person name="Hiller M."/>
            <person name="Vernes S.C."/>
            <person name="Myers E.W."/>
            <person name="Teeling E.C."/>
        </authorList>
    </citation>
    <scope>NUCLEOTIDE SEQUENCE [LARGE SCALE GENOMIC DNA]</scope>
    <source>
        <strain evidence="2">MMolMol1</strain>
        <tissue evidence="2">Muscle</tissue>
    </source>
</reference>
<evidence type="ECO:0000256" key="1">
    <source>
        <dbReference type="SAM" id="MobiDB-lite"/>
    </source>
</evidence>
<proteinExistence type="predicted"/>
<sequence length="239" mass="24461">MVQSNSPSPPSASLELYTQLATASYVFAYVVTHLPPFPPRPLPFFLREPAAGGVTGSDDAGGDGGAGLRGGRGRWAADEEAAAAVVEEEAAAAAGVGSLGTRAGMVGGLDPPGRRRFQKGFDWRNLWSNFSALSGLVPREGEEVRRACGVSAAGLGKLTPAPASRPPAPSAGLGSELPAAVASGPAPGPPSSLRTGSEVLRLQAVSPRDGSTPRAPARMDTSSREDWIPEPWRGFPSGP</sequence>
<dbReference type="Proteomes" id="UP000550707">
    <property type="component" value="Unassembled WGS sequence"/>
</dbReference>
<keyword evidence="3" id="KW-1185">Reference proteome</keyword>
<dbReference type="AlphaFoldDB" id="A0A7J8J0N8"/>
<organism evidence="2 3">
    <name type="scientific">Molossus molossus</name>
    <name type="common">Pallas' mastiff bat</name>
    <name type="synonym">Vespertilio molossus</name>
    <dbReference type="NCBI Taxonomy" id="27622"/>
    <lineage>
        <taxon>Eukaryota</taxon>
        <taxon>Metazoa</taxon>
        <taxon>Chordata</taxon>
        <taxon>Craniata</taxon>
        <taxon>Vertebrata</taxon>
        <taxon>Euteleostomi</taxon>
        <taxon>Mammalia</taxon>
        <taxon>Eutheria</taxon>
        <taxon>Laurasiatheria</taxon>
        <taxon>Chiroptera</taxon>
        <taxon>Yangochiroptera</taxon>
        <taxon>Molossidae</taxon>
        <taxon>Molossus</taxon>
    </lineage>
</organism>
<evidence type="ECO:0000313" key="3">
    <source>
        <dbReference type="Proteomes" id="UP000550707"/>
    </source>
</evidence>
<protein>
    <submittedName>
        <fullName evidence="2">Uncharacterized protein</fullName>
    </submittedName>
</protein>
<gene>
    <name evidence="2" type="ORF">HJG59_010435</name>
</gene>
<comment type="caution">
    <text evidence="2">The sequence shown here is derived from an EMBL/GenBank/DDBJ whole genome shotgun (WGS) entry which is preliminary data.</text>
</comment>
<accession>A0A7J8J0N8</accession>
<feature type="region of interest" description="Disordered" evidence="1">
    <location>
        <begin position="155"/>
        <end position="239"/>
    </location>
</feature>
<name>A0A7J8J0N8_MOLMO</name>
<evidence type="ECO:0000313" key="2">
    <source>
        <dbReference type="EMBL" id="KAF6490081.1"/>
    </source>
</evidence>
<dbReference type="InParanoid" id="A0A7J8J0N8"/>